<dbReference type="GO" id="GO:0005886">
    <property type="term" value="C:plasma membrane"/>
    <property type="evidence" value="ECO:0007669"/>
    <property type="project" value="TreeGrafter"/>
</dbReference>
<evidence type="ECO:0000313" key="4">
    <source>
        <dbReference type="Proteomes" id="UP000065641"/>
    </source>
</evidence>
<accession>A0A0S2KAM9</accession>
<feature type="transmembrane region" description="Helical" evidence="1">
    <location>
        <begin position="7"/>
        <end position="30"/>
    </location>
</feature>
<keyword evidence="1" id="KW-0472">Membrane</keyword>
<dbReference type="Proteomes" id="UP000065641">
    <property type="component" value="Chromosome"/>
</dbReference>
<dbReference type="PANTHER" id="PTHR30441:SF8">
    <property type="entry name" value="DUF748 DOMAIN-CONTAINING PROTEIN"/>
    <property type="match status" value="1"/>
</dbReference>
<feature type="domain" description="AsmA" evidence="2">
    <location>
        <begin position="1"/>
        <end position="164"/>
    </location>
</feature>
<keyword evidence="1" id="KW-0812">Transmembrane</keyword>
<keyword evidence="1" id="KW-1133">Transmembrane helix</keyword>
<dbReference type="KEGG" id="pspi:PS2015_453"/>
<dbReference type="RefSeq" id="WP_058020634.1">
    <property type="nucleotide sequence ID" value="NZ_CP013189.1"/>
</dbReference>
<dbReference type="AlphaFoldDB" id="A0A0S2KAM9"/>
<gene>
    <name evidence="3" type="ORF">PS2015_453</name>
</gene>
<dbReference type="InterPro" id="IPR007844">
    <property type="entry name" value="AsmA"/>
</dbReference>
<dbReference type="EMBL" id="CP013189">
    <property type="protein sequence ID" value="ALO45139.1"/>
    <property type="molecule type" value="Genomic_DNA"/>
</dbReference>
<organism evidence="3 4">
    <name type="scientific">Pseudohongiella spirulinae</name>
    <dbReference type="NCBI Taxonomy" id="1249552"/>
    <lineage>
        <taxon>Bacteria</taxon>
        <taxon>Pseudomonadati</taxon>
        <taxon>Pseudomonadota</taxon>
        <taxon>Gammaproteobacteria</taxon>
        <taxon>Pseudomonadales</taxon>
        <taxon>Pseudohongiellaceae</taxon>
        <taxon>Pseudohongiella</taxon>
    </lineage>
</organism>
<evidence type="ECO:0000256" key="1">
    <source>
        <dbReference type="SAM" id="Phobius"/>
    </source>
</evidence>
<sequence>MSKLLKYLVFLVSGLIVFALALVFILFVVIDPNRYRPAIESVVASQSDLQLQIAGDIGWTFRPVFGLSIQDVRLSNGVTPQELASFSNVALRLDPSSLMRGQLDIQEFVADGLHVNWIIDANGQSNWLREAPQNTTNTAQTDIPVDINIRQITVTNTRLDYQDNLQGIFSTVQIPSLISRNTNVNGRPFDVEMSMQVIDQVASRTLDMSLQSSMAFDYQQGTAQLNNLQFTMSPLVISGSASASNFPDNLRWQADLSSNTFNLSYLLENFMRIDEAAMPPPDAQQVTVQSLKLNGDAAGLTLEELLLGLNDSAIELRGDLLYPTDTRKMLIGYELQGGSITIDDWLNQPERQTPVADGADNITAPIDTPLPLEMLADFDLRGNHSLESVTYAGMNLAPVNFSAQLQRGTLNLDARQIGFYEGTIDANLVVDASTQPAQINLNSELQNISAAALTRDKERLGFFTGRFNANTNHSLQGNSVFALRDSISGAAQVQVADSSVDITLVKRVFSAISVLNPQGDMASQWPDVVRFNNVDALLMFNNGIRENQELSVRLDNFDVAGTGGIDLDNGSFDYRLSFTFLGEPAPQSIRINEDYQNIPWPVRCEAAFSDPGLQYCSPDLQQVRDVFARMARDEIERRATDVITEQVDRLRDRVRNLFQD</sequence>
<name>A0A0S2KAM9_9GAMM</name>
<reference evidence="3 4" key="1">
    <citation type="submission" date="2015-11" db="EMBL/GenBank/DDBJ databases">
        <authorList>
            <person name="Zhang Y."/>
            <person name="Guo Z."/>
        </authorList>
    </citation>
    <scope>NUCLEOTIDE SEQUENCE [LARGE SCALE GENOMIC DNA]</scope>
    <source>
        <strain evidence="3 4">KCTC 32221</strain>
    </source>
</reference>
<proteinExistence type="predicted"/>
<evidence type="ECO:0000259" key="2">
    <source>
        <dbReference type="Pfam" id="PF05170"/>
    </source>
</evidence>
<keyword evidence="4" id="KW-1185">Reference proteome</keyword>
<feature type="domain" description="AsmA" evidence="2">
    <location>
        <begin position="304"/>
        <end position="548"/>
    </location>
</feature>
<dbReference type="Pfam" id="PF05170">
    <property type="entry name" value="AsmA"/>
    <property type="match status" value="2"/>
</dbReference>
<dbReference type="STRING" id="1249552.PS2015_453"/>
<dbReference type="PANTHER" id="PTHR30441">
    <property type="entry name" value="DUF748 DOMAIN-CONTAINING PROTEIN"/>
    <property type="match status" value="1"/>
</dbReference>
<protein>
    <recommendedName>
        <fullName evidence="2">AsmA domain-containing protein</fullName>
    </recommendedName>
</protein>
<dbReference type="GO" id="GO:0090313">
    <property type="term" value="P:regulation of protein targeting to membrane"/>
    <property type="evidence" value="ECO:0007669"/>
    <property type="project" value="TreeGrafter"/>
</dbReference>
<dbReference type="InterPro" id="IPR052894">
    <property type="entry name" value="AsmA-related"/>
</dbReference>
<evidence type="ECO:0000313" key="3">
    <source>
        <dbReference type="EMBL" id="ALO45139.1"/>
    </source>
</evidence>